<dbReference type="PROSITE" id="PS50142">
    <property type="entry name" value="RNASE_3_2"/>
    <property type="match status" value="1"/>
</dbReference>
<dbReference type="InterPro" id="IPR011907">
    <property type="entry name" value="RNase_III"/>
</dbReference>
<evidence type="ECO:0000256" key="15">
    <source>
        <dbReference type="HAMAP-Rule" id="MF_00104"/>
    </source>
</evidence>
<evidence type="ECO:0000256" key="8">
    <source>
        <dbReference type="ARBA" id="ARBA00022694"/>
    </source>
</evidence>
<sequence>MDFQVVLNKVKTDKSAEQKLQKFNELFTTFAGRINISTGNIGLYQQAFMHSSYINDLGLDKRYNNERLEFLGDAVLELMVSDHIFNKYEELPEGRLTKLRANIVCEPSLVVFASKLDMPKLILLGRGEDKTGGRDRPSIVSDAFEAFLGALYLDQGHQAAEQFLKDFVYPHITSEDYNAVIDYKTMLQEYAHQAFQESVTYELVSSKGPSHHRQFETEVSIGGRMYGKGMGLSKKESEQQAAKSALNALGQEV</sequence>
<evidence type="ECO:0000259" key="18">
    <source>
        <dbReference type="PROSITE" id="PS50142"/>
    </source>
</evidence>
<dbReference type="PANTHER" id="PTHR11207">
    <property type="entry name" value="RIBONUCLEASE III"/>
    <property type="match status" value="1"/>
</dbReference>
<evidence type="ECO:0000256" key="4">
    <source>
        <dbReference type="ARBA" id="ARBA00011738"/>
    </source>
</evidence>
<keyword evidence="11 15" id="KW-0255">Endonuclease</keyword>
<gene>
    <name evidence="15" type="primary">rnc</name>
    <name evidence="19" type="ORF">J2Z27_000483</name>
    <name evidence="20" type="ORF">SAMN05216187_102165</name>
</gene>
<keyword evidence="12 15" id="KW-0378">Hydrolase</keyword>
<reference evidence="19 22" key="3">
    <citation type="submission" date="2021-03" db="EMBL/GenBank/DDBJ databases">
        <title>Genomic Encyclopedia of Type Strains, Phase IV (KMG-IV): sequencing the most valuable type-strain genomes for metagenomic binning, comparative biology and taxonomic classification.</title>
        <authorList>
            <person name="Goeker M."/>
        </authorList>
    </citation>
    <scope>NUCLEOTIDE SEQUENCE [LARGE SCALE GENOMIC DNA]</scope>
    <source>
        <strain evidence="19 22">DSM 22420</strain>
    </source>
</reference>
<evidence type="ECO:0000256" key="11">
    <source>
        <dbReference type="ARBA" id="ARBA00022759"/>
    </source>
</evidence>
<keyword evidence="13 15" id="KW-0460">Magnesium</keyword>
<keyword evidence="5 15" id="KW-0963">Cytoplasm</keyword>
<keyword evidence="6 15" id="KW-0698">rRNA processing</keyword>
<dbReference type="EMBL" id="JAGGKN010000001">
    <property type="protein sequence ID" value="MBP1951457.1"/>
    <property type="molecule type" value="Genomic_DNA"/>
</dbReference>
<evidence type="ECO:0000256" key="2">
    <source>
        <dbReference type="ARBA" id="ARBA00004496"/>
    </source>
</evidence>
<keyword evidence="7 15" id="KW-0507">mRNA processing</keyword>
<protein>
    <recommendedName>
        <fullName evidence="15">Ribonuclease 3</fullName>
        <ecNumber evidence="15">3.1.26.3</ecNumber>
    </recommendedName>
    <alternativeName>
        <fullName evidence="15">Ribonuclease III</fullName>
        <shortName evidence="15">RNase III</shortName>
    </alternativeName>
</protein>
<name>A0A1G8W8V9_9STAP</name>
<dbReference type="InterPro" id="IPR000999">
    <property type="entry name" value="RNase_III_dom"/>
</dbReference>
<dbReference type="GO" id="GO:0010468">
    <property type="term" value="P:regulation of gene expression"/>
    <property type="evidence" value="ECO:0007669"/>
    <property type="project" value="TreeGrafter"/>
</dbReference>
<evidence type="ECO:0000313" key="19">
    <source>
        <dbReference type="EMBL" id="MBP1951457.1"/>
    </source>
</evidence>
<feature type="active site" evidence="15">
    <location>
        <position position="145"/>
    </location>
</feature>
<dbReference type="Pfam" id="PF00035">
    <property type="entry name" value="dsrm"/>
    <property type="match status" value="1"/>
</dbReference>
<evidence type="ECO:0000313" key="20">
    <source>
        <dbReference type="EMBL" id="SDJ74712.1"/>
    </source>
</evidence>
<dbReference type="Gene3D" id="3.30.160.20">
    <property type="match status" value="1"/>
</dbReference>
<dbReference type="Gene3D" id="1.10.1520.10">
    <property type="entry name" value="Ribonuclease III domain"/>
    <property type="match status" value="1"/>
</dbReference>
<feature type="domain" description="RNase III" evidence="18">
    <location>
        <begin position="27"/>
        <end position="156"/>
    </location>
</feature>
<dbReference type="GO" id="GO:0008033">
    <property type="term" value="P:tRNA processing"/>
    <property type="evidence" value="ECO:0007669"/>
    <property type="project" value="UniProtKB-KW"/>
</dbReference>
<feature type="binding site" evidence="15">
    <location>
        <position position="69"/>
    </location>
    <ligand>
        <name>Mg(2+)</name>
        <dbReference type="ChEBI" id="CHEBI:18420"/>
    </ligand>
</feature>
<evidence type="ECO:0000313" key="21">
    <source>
        <dbReference type="Proteomes" id="UP000242700"/>
    </source>
</evidence>
<dbReference type="PANTHER" id="PTHR11207:SF0">
    <property type="entry name" value="RIBONUCLEASE 3"/>
    <property type="match status" value="1"/>
</dbReference>
<keyword evidence="9 15" id="KW-0540">Nuclease</keyword>
<evidence type="ECO:0000256" key="9">
    <source>
        <dbReference type="ARBA" id="ARBA00022722"/>
    </source>
</evidence>
<reference evidence="20" key="1">
    <citation type="submission" date="2016-10" db="EMBL/GenBank/DDBJ databases">
        <authorList>
            <person name="de Groot N.N."/>
        </authorList>
    </citation>
    <scope>NUCLEOTIDE SEQUENCE [LARGE SCALE GENOMIC DNA]</scope>
    <source>
        <strain evidence="20">CGMCC 1.8911</strain>
    </source>
</reference>
<evidence type="ECO:0000256" key="6">
    <source>
        <dbReference type="ARBA" id="ARBA00022552"/>
    </source>
</evidence>
<keyword evidence="8 15" id="KW-0819">tRNA processing</keyword>
<dbReference type="CDD" id="cd10845">
    <property type="entry name" value="DSRM_RNAse_III_family"/>
    <property type="match status" value="1"/>
</dbReference>
<evidence type="ECO:0000256" key="16">
    <source>
        <dbReference type="SAM" id="MobiDB-lite"/>
    </source>
</evidence>
<dbReference type="GO" id="GO:0006397">
    <property type="term" value="P:mRNA processing"/>
    <property type="evidence" value="ECO:0007669"/>
    <property type="project" value="UniProtKB-UniRule"/>
</dbReference>
<dbReference type="SMART" id="SM00358">
    <property type="entry name" value="DSRM"/>
    <property type="match status" value="1"/>
</dbReference>
<evidence type="ECO:0000256" key="14">
    <source>
        <dbReference type="ARBA" id="ARBA00022884"/>
    </source>
</evidence>
<keyword evidence="15" id="KW-0699">rRNA-binding</keyword>
<feature type="region of interest" description="Disordered" evidence="16">
    <location>
        <begin position="230"/>
        <end position="253"/>
    </location>
</feature>
<feature type="binding site" evidence="15">
    <location>
        <position position="145"/>
    </location>
    <ligand>
        <name>Mg(2+)</name>
        <dbReference type="ChEBI" id="CHEBI:18420"/>
    </ligand>
</feature>
<dbReference type="OrthoDB" id="9805026at2"/>
<dbReference type="EC" id="3.1.26.3" evidence="15"/>
<evidence type="ECO:0000313" key="22">
    <source>
        <dbReference type="Proteomes" id="UP001519348"/>
    </source>
</evidence>
<dbReference type="FunFam" id="3.30.160.20:FF:000003">
    <property type="entry name" value="Ribonuclease 3"/>
    <property type="match status" value="1"/>
</dbReference>
<feature type="domain" description="DRBM" evidence="17">
    <location>
        <begin position="182"/>
        <end position="251"/>
    </location>
</feature>
<keyword evidence="22" id="KW-1185">Reference proteome</keyword>
<dbReference type="GO" id="GO:0042802">
    <property type="term" value="F:identical protein binding"/>
    <property type="evidence" value="ECO:0007669"/>
    <property type="project" value="UniProtKB-ARBA"/>
</dbReference>
<dbReference type="GO" id="GO:0004525">
    <property type="term" value="F:ribonuclease III activity"/>
    <property type="evidence" value="ECO:0007669"/>
    <property type="project" value="UniProtKB-UniRule"/>
</dbReference>
<dbReference type="PROSITE" id="PS50137">
    <property type="entry name" value="DS_RBD"/>
    <property type="match status" value="1"/>
</dbReference>
<proteinExistence type="inferred from homology"/>
<dbReference type="SUPFAM" id="SSF54768">
    <property type="entry name" value="dsRNA-binding domain-like"/>
    <property type="match status" value="1"/>
</dbReference>
<evidence type="ECO:0000256" key="7">
    <source>
        <dbReference type="ARBA" id="ARBA00022664"/>
    </source>
</evidence>
<evidence type="ECO:0000256" key="5">
    <source>
        <dbReference type="ARBA" id="ARBA00022490"/>
    </source>
</evidence>
<comment type="subunit">
    <text evidence="4 15">Homodimer.</text>
</comment>
<comment type="similarity">
    <text evidence="3">Belongs to the ribonuclease III family.</text>
</comment>
<dbReference type="CDD" id="cd00593">
    <property type="entry name" value="RIBOc"/>
    <property type="match status" value="1"/>
</dbReference>
<dbReference type="RefSeq" id="WP_092595343.1">
    <property type="nucleotide sequence ID" value="NZ_BMCN01000001.1"/>
</dbReference>
<dbReference type="GO" id="GO:0006364">
    <property type="term" value="P:rRNA processing"/>
    <property type="evidence" value="ECO:0007669"/>
    <property type="project" value="UniProtKB-UniRule"/>
</dbReference>
<comment type="cofactor">
    <cofactor evidence="15">
        <name>Mg(2+)</name>
        <dbReference type="ChEBI" id="CHEBI:18420"/>
    </cofactor>
</comment>
<evidence type="ECO:0000256" key="10">
    <source>
        <dbReference type="ARBA" id="ARBA00022723"/>
    </source>
</evidence>
<dbReference type="Proteomes" id="UP001519348">
    <property type="component" value="Unassembled WGS sequence"/>
</dbReference>
<dbReference type="HAMAP" id="MF_00104">
    <property type="entry name" value="RNase_III"/>
    <property type="match status" value="1"/>
</dbReference>
<dbReference type="STRING" id="586411.SAMN05216187_102165"/>
<dbReference type="AlphaFoldDB" id="A0A1G8W8V9"/>
<dbReference type="SMART" id="SM00535">
    <property type="entry name" value="RIBOc"/>
    <property type="match status" value="1"/>
</dbReference>
<dbReference type="GO" id="GO:0003725">
    <property type="term" value="F:double-stranded RNA binding"/>
    <property type="evidence" value="ECO:0007669"/>
    <property type="project" value="TreeGrafter"/>
</dbReference>
<dbReference type="SUPFAM" id="SSF69065">
    <property type="entry name" value="RNase III domain-like"/>
    <property type="match status" value="1"/>
</dbReference>
<dbReference type="PROSITE" id="PS00517">
    <property type="entry name" value="RNASE_3_1"/>
    <property type="match status" value="1"/>
</dbReference>
<keyword evidence="14 15" id="KW-0694">RNA-binding</keyword>
<dbReference type="InterPro" id="IPR014720">
    <property type="entry name" value="dsRBD_dom"/>
</dbReference>
<evidence type="ECO:0000256" key="3">
    <source>
        <dbReference type="ARBA" id="ARBA00010183"/>
    </source>
</evidence>
<accession>A0A1G8W8V9</accession>
<comment type="function">
    <text evidence="15">Digests double-stranded RNA. Involved in the processing of primary rRNA transcript to yield the immediate precursors to the large and small rRNAs (23S and 16S). Processes some mRNAs, and tRNAs when they are encoded in the rRNA operon. Processes pre-crRNA and tracrRNA of type II CRISPR loci if present in the organism.</text>
</comment>
<dbReference type="GO" id="GO:0019843">
    <property type="term" value="F:rRNA binding"/>
    <property type="evidence" value="ECO:0007669"/>
    <property type="project" value="UniProtKB-KW"/>
</dbReference>
<evidence type="ECO:0000256" key="12">
    <source>
        <dbReference type="ARBA" id="ARBA00022801"/>
    </source>
</evidence>
<evidence type="ECO:0000256" key="1">
    <source>
        <dbReference type="ARBA" id="ARBA00000109"/>
    </source>
</evidence>
<comment type="subcellular location">
    <subcellularLocation>
        <location evidence="2 15">Cytoplasm</location>
    </subcellularLocation>
</comment>
<feature type="active site" evidence="15">
    <location>
        <position position="73"/>
    </location>
</feature>
<keyword evidence="10 15" id="KW-0479">Metal-binding</keyword>
<organism evidence="20 21">
    <name type="scientific">Jeotgalicoccus aerolatus</name>
    <dbReference type="NCBI Taxonomy" id="709510"/>
    <lineage>
        <taxon>Bacteria</taxon>
        <taxon>Bacillati</taxon>
        <taxon>Bacillota</taxon>
        <taxon>Bacilli</taxon>
        <taxon>Bacillales</taxon>
        <taxon>Staphylococcaceae</taxon>
        <taxon>Jeotgalicoccus</taxon>
    </lineage>
</organism>
<dbReference type="NCBIfam" id="TIGR02191">
    <property type="entry name" value="RNaseIII"/>
    <property type="match status" value="1"/>
</dbReference>
<dbReference type="EMBL" id="FNFI01000002">
    <property type="protein sequence ID" value="SDJ74712.1"/>
    <property type="molecule type" value="Genomic_DNA"/>
</dbReference>
<dbReference type="GO" id="GO:0046872">
    <property type="term" value="F:metal ion binding"/>
    <property type="evidence" value="ECO:0007669"/>
    <property type="project" value="UniProtKB-KW"/>
</dbReference>
<dbReference type="FunFam" id="1.10.1520.10:FF:000001">
    <property type="entry name" value="Ribonuclease 3"/>
    <property type="match status" value="1"/>
</dbReference>
<dbReference type="GO" id="GO:0005737">
    <property type="term" value="C:cytoplasm"/>
    <property type="evidence" value="ECO:0007669"/>
    <property type="project" value="UniProtKB-SubCell"/>
</dbReference>
<comment type="catalytic activity">
    <reaction evidence="1 15">
        <text>Endonucleolytic cleavage to 5'-phosphomonoester.</text>
        <dbReference type="EC" id="3.1.26.3"/>
    </reaction>
</comment>
<dbReference type="InterPro" id="IPR036389">
    <property type="entry name" value="RNase_III_sf"/>
</dbReference>
<dbReference type="Pfam" id="PF14622">
    <property type="entry name" value="Ribonucleas_3_3"/>
    <property type="match status" value="1"/>
</dbReference>
<reference evidence="21" key="2">
    <citation type="submission" date="2016-10" db="EMBL/GenBank/DDBJ databases">
        <authorList>
            <person name="Varghese N."/>
            <person name="Submissions S."/>
        </authorList>
    </citation>
    <scope>NUCLEOTIDE SEQUENCE [LARGE SCALE GENOMIC DNA]</scope>
    <source>
        <strain evidence="21">CGMCC 1.8911</strain>
    </source>
</reference>
<feature type="binding site" evidence="15">
    <location>
        <position position="142"/>
    </location>
    <ligand>
        <name>Mg(2+)</name>
        <dbReference type="ChEBI" id="CHEBI:18420"/>
    </ligand>
</feature>
<evidence type="ECO:0000256" key="13">
    <source>
        <dbReference type="ARBA" id="ARBA00022842"/>
    </source>
</evidence>
<evidence type="ECO:0000259" key="17">
    <source>
        <dbReference type="PROSITE" id="PS50137"/>
    </source>
</evidence>
<dbReference type="Proteomes" id="UP000242700">
    <property type="component" value="Unassembled WGS sequence"/>
</dbReference>